<dbReference type="PROSITE" id="PS00430">
    <property type="entry name" value="TONB_DEPENDENT_REC_1"/>
    <property type="match status" value="1"/>
</dbReference>
<dbReference type="STRING" id="1176587.A8C56_12335"/>
<keyword evidence="3" id="KW-1185">Reference proteome</keyword>
<name>A0A1A9I535_9BACT</name>
<gene>
    <name evidence="2" type="ORF">A8C56_12335</name>
</gene>
<reference evidence="2 3" key="1">
    <citation type="submission" date="2016-05" db="EMBL/GenBank/DDBJ databases">
        <title>Niabella ginsenosidivorans BS26 whole genome sequencing.</title>
        <authorList>
            <person name="Im W.T."/>
            <person name="Siddiqi M.Z."/>
        </authorList>
    </citation>
    <scope>NUCLEOTIDE SEQUENCE [LARGE SCALE GENOMIC DNA]</scope>
    <source>
        <strain evidence="2 3">BS26</strain>
    </source>
</reference>
<accession>A0A1A9I535</accession>
<keyword evidence="1" id="KW-0812">Transmembrane</keyword>
<dbReference type="KEGG" id="nia:A8C56_12335"/>
<evidence type="ECO:0000256" key="1">
    <source>
        <dbReference type="SAM" id="Phobius"/>
    </source>
</evidence>
<dbReference type="AlphaFoldDB" id="A0A1A9I535"/>
<feature type="transmembrane region" description="Helical" evidence="1">
    <location>
        <begin position="6"/>
        <end position="28"/>
    </location>
</feature>
<dbReference type="Proteomes" id="UP000077667">
    <property type="component" value="Chromosome"/>
</dbReference>
<keyword evidence="1" id="KW-0472">Membrane</keyword>
<protein>
    <submittedName>
        <fullName evidence="2">Uncharacterized protein</fullName>
    </submittedName>
</protein>
<evidence type="ECO:0000313" key="2">
    <source>
        <dbReference type="EMBL" id="ANH81664.1"/>
    </source>
</evidence>
<dbReference type="InterPro" id="IPR010916">
    <property type="entry name" value="TonB_box_CS"/>
</dbReference>
<keyword evidence="1" id="KW-1133">Transmembrane helix</keyword>
<dbReference type="EMBL" id="CP015772">
    <property type="protein sequence ID" value="ANH81664.1"/>
    <property type="molecule type" value="Genomic_DNA"/>
</dbReference>
<sequence>MEKVISIVADICGIIGFVISLFVVSTVYKIKKQISNSNNNSVSVSGTNVGGDLTGRDKKIN</sequence>
<proteinExistence type="predicted"/>
<evidence type="ECO:0000313" key="3">
    <source>
        <dbReference type="Proteomes" id="UP000077667"/>
    </source>
</evidence>
<organism evidence="2 3">
    <name type="scientific">Niabella ginsenosidivorans</name>
    <dbReference type="NCBI Taxonomy" id="1176587"/>
    <lineage>
        <taxon>Bacteria</taxon>
        <taxon>Pseudomonadati</taxon>
        <taxon>Bacteroidota</taxon>
        <taxon>Chitinophagia</taxon>
        <taxon>Chitinophagales</taxon>
        <taxon>Chitinophagaceae</taxon>
        <taxon>Niabella</taxon>
    </lineage>
</organism>